<protein>
    <recommendedName>
        <fullName evidence="3">NADH-quinone oxidoreductase subunit C</fullName>
        <ecNumber evidence="3">7.1.1.-</ecNumber>
    </recommendedName>
    <alternativeName>
        <fullName evidence="3">NADH dehydrogenase I subunit C</fullName>
    </alternativeName>
    <alternativeName>
        <fullName evidence="3">NDH-1 subunit C</fullName>
    </alternativeName>
</protein>
<evidence type="ECO:0000256" key="1">
    <source>
        <dbReference type="ARBA" id="ARBA00007569"/>
    </source>
</evidence>
<evidence type="ECO:0000256" key="3">
    <source>
        <dbReference type="HAMAP-Rule" id="MF_01357"/>
    </source>
</evidence>
<keyword evidence="8" id="KW-1185">Reference proteome</keyword>
<evidence type="ECO:0000256" key="4">
    <source>
        <dbReference type="RuleBase" id="RU003456"/>
    </source>
</evidence>
<evidence type="ECO:0000259" key="6">
    <source>
        <dbReference type="Pfam" id="PF00329"/>
    </source>
</evidence>
<dbReference type="PANTHER" id="PTHR10884:SF14">
    <property type="entry name" value="NADH DEHYDROGENASE [UBIQUINONE] IRON-SULFUR PROTEIN 3, MITOCHONDRIAL"/>
    <property type="match status" value="1"/>
</dbReference>
<keyword evidence="3 4" id="KW-0520">NAD</keyword>
<comment type="subcellular location">
    <subcellularLocation>
        <location evidence="3">Cell membrane</location>
        <topology evidence="3">Peripheral membrane protein</topology>
        <orientation evidence="3">Cytoplasmic side</orientation>
    </subcellularLocation>
</comment>
<dbReference type="GO" id="GO:0050136">
    <property type="term" value="F:NADH dehydrogenase (quinone) (non-electrogenic) activity"/>
    <property type="evidence" value="ECO:0007669"/>
    <property type="project" value="UniProtKB-UniRule"/>
</dbReference>
<dbReference type="AlphaFoldDB" id="A0A4Z0RD97"/>
<dbReference type="HAMAP" id="MF_01357">
    <property type="entry name" value="NDH1_NuoC"/>
    <property type="match status" value="1"/>
</dbReference>
<dbReference type="InterPro" id="IPR001268">
    <property type="entry name" value="NADH_UbQ_OxRdtase_30kDa_su"/>
</dbReference>
<dbReference type="InterPro" id="IPR010218">
    <property type="entry name" value="NADH_DH_suC"/>
</dbReference>
<evidence type="ECO:0000256" key="2">
    <source>
        <dbReference type="ARBA" id="ARBA00022448"/>
    </source>
</evidence>
<dbReference type="InterPro" id="IPR037232">
    <property type="entry name" value="NADH_quin_OxRdtase_su_C/D-like"/>
</dbReference>
<keyword evidence="3 5" id="KW-0874">Quinone</keyword>
<accession>A0A4Z0RD97</accession>
<sequence>MENKEQFKRQVEELATRVNGEVEESFGVLILKVNAPYIIETLTAAKAFSNSPCDFLHDLCGMDLVDHFEVVYQLSSLRGPQTLRVKAAVSRENPVVDSVTRIWQGANYLEREAYDMYGIIFTGHPNLKRIYMWDDFEGYPLRKDYVTEPIEVRNIVRTRIEGE</sequence>
<comment type="catalytic activity">
    <reaction evidence="3 5">
        <text>a quinone + NADH + 5 H(+)(in) = a quinol + NAD(+) + 4 H(+)(out)</text>
        <dbReference type="Rhea" id="RHEA:57888"/>
        <dbReference type="ChEBI" id="CHEBI:15378"/>
        <dbReference type="ChEBI" id="CHEBI:24646"/>
        <dbReference type="ChEBI" id="CHEBI:57540"/>
        <dbReference type="ChEBI" id="CHEBI:57945"/>
        <dbReference type="ChEBI" id="CHEBI:132124"/>
    </reaction>
</comment>
<dbReference type="RefSeq" id="WP_135545111.1">
    <property type="nucleotide sequence ID" value="NZ_SPQQ01000001.1"/>
</dbReference>
<keyword evidence="3 4" id="KW-1278">Translocase</keyword>
<name>A0A4Z0RD97_9FIRM</name>
<comment type="caution">
    <text evidence="7">The sequence shown here is derived from an EMBL/GenBank/DDBJ whole genome shotgun (WGS) entry which is preliminary data.</text>
</comment>
<dbReference type="Gene3D" id="3.30.460.80">
    <property type="entry name" value="NADH:ubiquinone oxidoreductase, 30kDa subunit"/>
    <property type="match status" value="1"/>
</dbReference>
<comment type="subunit">
    <text evidence="3">NDH-1 is composed of 14 different subunits. Subunits NuoB, C, D, E, F, and G constitute the peripheral sector of the complex.</text>
</comment>
<keyword evidence="3" id="KW-0472">Membrane</keyword>
<keyword evidence="2 3" id="KW-0813">Transport</keyword>
<dbReference type="InterPro" id="IPR020396">
    <property type="entry name" value="NADH_UbQ_OxRdtase_CS"/>
</dbReference>
<dbReference type="NCBIfam" id="TIGR01961">
    <property type="entry name" value="NuoC_fam"/>
    <property type="match status" value="1"/>
</dbReference>
<organism evidence="7 8">
    <name type="scientific">Desulfosporosinus fructosivorans</name>
    <dbReference type="NCBI Taxonomy" id="2018669"/>
    <lineage>
        <taxon>Bacteria</taxon>
        <taxon>Bacillati</taxon>
        <taxon>Bacillota</taxon>
        <taxon>Clostridia</taxon>
        <taxon>Eubacteriales</taxon>
        <taxon>Desulfitobacteriaceae</taxon>
        <taxon>Desulfosporosinus</taxon>
    </lineage>
</organism>
<comment type="function">
    <text evidence="3">NDH-1 shuttles electrons from NADH, via FMN and iron-sulfur (Fe-S) centers, to quinones in the respiratory chain. The immediate electron acceptor for the enzyme in this species is believed to be a menaquinone. Couples the redox reaction to proton translocation (for every two electrons transferred, four hydrogen ions are translocated across the cytoplasmic membrane), and thus conserves the redox energy in a proton gradient.</text>
</comment>
<keyword evidence="3" id="KW-1003">Cell membrane</keyword>
<dbReference type="EC" id="7.1.1.-" evidence="3"/>
<dbReference type="OrthoDB" id="9803286at2"/>
<dbReference type="GO" id="GO:0005886">
    <property type="term" value="C:plasma membrane"/>
    <property type="evidence" value="ECO:0007669"/>
    <property type="project" value="UniProtKB-SubCell"/>
</dbReference>
<dbReference type="PROSITE" id="PS00542">
    <property type="entry name" value="COMPLEX1_30K"/>
    <property type="match status" value="1"/>
</dbReference>
<dbReference type="GO" id="GO:0048038">
    <property type="term" value="F:quinone binding"/>
    <property type="evidence" value="ECO:0007669"/>
    <property type="project" value="UniProtKB-KW"/>
</dbReference>
<dbReference type="Proteomes" id="UP000298460">
    <property type="component" value="Unassembled WGS sequence"/>
</dbReference>
<dbReference type="EMBL" id="SPQQ01000001">
    <property type="protein sequence ID" value="TGE40177.1"/>
    <property type="molecule type" value="Genomic_DNA"/>
</dbReference>
<dbReference type="Pfam" id="PF00329">
    <property type="entry name" value="Complex1_30kDa"/>
    <property type="match status" value="1"/>
</dbReference>
<evidence type="ECO:0000313" key="8">
    <source>
        <dbReference type="Proteomes" id="UP000298460"/>
    </source>
</evidence>
<feature type="domain" description="NADH:ubiquinone oxidoreductase 30kDa subunit" evidence="6">
    <location>
        <begin position="32"/>
        <end position="148"/>
    </location>
</feature>
<evidence type="ECO:0000256" key="5">
    <source>
        <dbReference type="RuleBase" id="RU003582"/>
    </source>
</evidence>
<evidence type="ECO:0000313" key="7">
    <source>
        <dbReference type="EMBL" id="TGE40177.1"/>
    </source>
</evidence>
<proteinExistence type="inferred from homology"/>
<reference evidence="7 8" key="1">
    <citation type="submission" date="2019-03" db="EMBL/GenBank/DDBJ databases">
        <title>Draft Genome Sequence of Desulfosporosinus fructosivorans Strain 63.6F, Isolated from Marine Sediment in the Baltic Sea.</title>
        <authorList>
            <person name="Hausmann B."/>
            <person name="Vandieken V."/>
            <person name="Pjevac P."/>
            <person name="Schreck K."/>
            <person name="Herbold C.W."/>
            <person name="Loy A."/>
        </authorList>
    </citation>
    <scope>NUCLEOTIDE SEQUENCE [LARGE SCALE GENOMIC DNA]</scope>
    <source>
        <strain evidence="7 8">63.6F</strain>
    </source>
</reference>
<dbReference type="GO" id="GO:0008137">
    <property type="term" value="F:NADH dehydrogenase (ubiquinone) activity"/>
    <property type="evidence" value="ECO:0007669"/>
    <property type="project" value="InterPro"/>
</dbReference>
<comment type="similarity">
    <text evidence="1 3 4">Belongs to the complex I 30 kDa subunit family.</text>
</comment>
<dbReference type="SUPFAM" id="SSF143243">
    <property type="entry name" value="Nqo5-like"/>
    <property type="match status" value="1"/>
</dbReference>
<dbReference type="PANTHER" id="PTHR10884">
    <property type="entry name" value="NADH DEHYDROGENASE UBIQUINONE IRON-SULFUR PROTEIN 3"/>
    <property type="match status" value="1"/>
</dbReference>
<gene>
    <name evidence="3" type="primary">nuoC</name>
    <name evidence="7" type="ORF">E4K67_04170</name>
</gene>